<comment type="similarity">
    <text evidence="4">Belongs to the heat shock protein 70 family.</text>
</comment>
<protein>
    <submittedName>
        <fullName evidence="5">Molecular chaperone DnaK</fullName>
    </submittedName>
</protein>
<dbReference type="SUPFAM" id="SSF53067">
    <property type="entry name" value="Actin-like ATPase domain"/>
    <property type="match status" value="2"/>
</dbReference>
<sequence length="535" mass="58139">MVTRIGLDFGTANTVVAVWDADELHGRPIELAGLDLLRPGATGITQRVIPSVIAYAPQTGQRLVGAAVTPAMFDDHTYAVFQSTKSVITQRVRDIARRVGATKIHRRQAATDLLSDIIAATLLAVDDDTEIVATAPVEAFDSYRDWIVREVAAQVGLSRVRVVDEATAAAVGYSTKLKLGDTFLVFDFGAGTLDISVARIIDSSKDPGGAGVRVVAKAGADLGGDSIDLIVAEHLADRLRLPANDARRRNLLFGQLLRTVETAKVALTQLPEHTVSVTCQESGTTYETVLGRDTFEALLASNGVTERVKRVVQSALVRAAGMGHDAGDISSVFMVGGASLIPAVQRIVHSYFPPGMVHLDRPLEAVAAGAAGIAGGRELHDHIQHNYLIRHVDRTTGQYRFECIVPAGIEYPTHEPVKTLTIRAIRHGQHSLGLAVYEQAHATYRESSSELELIFDENGGARVNRISEEQQQEHSMLWLNENNPTFLDADPPGVAGEDRFRLDFRIDAQKRLIVSAFDIGQHRWVLTDRPVVRLS</sequence>
<keyword evidence="6" id="KW-1185">Reference proteome</keyword>
<accession>A0A919PZW5</accession>
<dbReference type="InterPro" id="IPR043129">
    <property type="entry name" value="ATPase_NBD"/>
</dbReference>
<dbReference type="InterPro" id="IPR013126">
    <property type="entry name" value="Hsp_70_fam"/>
</dbReference>
<proteinExistence type="inferred from homology"/>
<evidence type="ECO:0000313" key="5">
    <source>
        <dbReference type="EMBL" id="GIG53129.1"/>
    </source>
</evidence>
<evidence type="ECO:0000256" key="3">
    <source>
        <dbReference type="ARBA" id="ARBA00023186"/>
    </source>
</evidence>
<evidence type="ECO:0000256" key="4">
    <source>
        <dbReference type="RuleBase" id="RU003322"/>
    </source>
</evidence>
<dbReference type="EMBL" id="BONQ01000212">
    <property type="protein sequence ID" value="GIG53129.1"/>
    <property type="molecule type" value="Genomic_DNA"/>
</dbReference>
<keyword evidence="3" id="KW-0143">Chaperone</keyword>
<evidence type="ECO:0000256" key="2">
    <source>
        <dbReference type="ARBA" id="ARBA00022840"/>
    </source>
</evidence>
<keyword evidence="2 4" id="KW-0067">ATP-binding</keyword>
<comment type="caution">
    <text evidence="5">The sequence shown here is derived from an EMBL/GenBank/DDBJ whole genome shotgun (WGS) entry which is preliminary data.</text>
</comment>
<dbReference type="RefSeq" id="WP_203854731.1">
    <property type="nucleotide sequence ID" value="NZ_BAAAVW010000051.1"/>
</dbReference>
<dbReference type="PANTHER" id="PTHR19375">
    <property type="entry name" value="HEAT SHOCK PROTEIN 70KDA"/>
    <property type="match status" value="1"/>
</dbReference>
<evidence type="ECO:0000313" key="6">
    <source>
        <dbReference type="Proteomes" id="UP000660611"/>
    </source>
</evidence>
<name>A0A919PZW5_9ACTN</name>
<dbReference type="Pfam" id="PF00012">
    <property type="entry name" value="HSP70"/>
    <property type="match status" value="1"/>
</dbReference>
<organism evidence="5 6">
    <name type="scientific">Dactylosporangium siamense</name>
    <dbReference type="NCBI Taxonomy" id="685454"/>
    <lineage>
        <taxon>Bacteria</taxon>
        <taxon>Bacillati</taxon>
        <taxon>Actinomycetota</taxon>
        <taxon>Actinomycetes</taxon>
        <taxon>Micromonosporales</taxon>
        <taxon>Micromonosporaceae</taxon>
        <taxon>Dactylosporangium</taxon>
    </lineage>
</organism>
<evidence type="ECO:0000256" key="1">
    <source>
        <dbReference type="ARBA" id="ARBA00022741"/>
    </source>
</evidence>
<keyword evidence="1 4" id="KW-0547">Nucleotide-binding</keyword>
<dbReference type="Proteomes" id="UP000660611">
    <property type="component" value="Unassembled WGS sequence"/>
</dbReference>
<dbReference type="GO" id="GO:0005524">
    <property type="term" value="F:ATP binding"/>
    <property type="evidence" value="ECO:0007669"/>
    <property type="project" value="UniProtKB-KW"/>
</dbReference>
<dbReference type="AlphaFoldDB" id="A0A919PZW5"/>
<dbReference type="PRINTS" id="PR00301">
    <property type="entry name" value="HEATSHOCK70"/>
</dbReference>
<gene>
    <name evidence="5" type="primary">dnaK_2</name>
    <name evidence="5" type="ORF">Dsi01nite_111700</name>
</gene>
<dbReference type="Gene3D" id="3.90.640.10">
    <property type="entry name" value="Actin, Chain A, domain 4"/>
    <property type="match status" value="1"/>
</dbReference>
<dbReference type="GO" id="GO:0140662">
    <property type="term" value="F:ATP-dependent protein folding chaperone"/>
    <property type="evidence" value="ECO:0007669"/>
    <property type="project" value="InterPro"/>
</dbReference>
<reference evidence="5" key="1">
    <citation type="submission" date="2021-01" db="EMBL/GenBank/DDBJ databases">
        <title>Whole genome shotgun sequence of Dactylosporangium siamense NBRC 106093.</title>
        <authorList>
            <person name="Komaki H."/>
            <person name="Tamura T."/>
        </authorList>
    </citation>
    <scope>NUCLEOTIDE SEQUENCE</scope>
    <source>
        <strain evidence="5">NBRC 106093</strain>
    </source>
</reference>
<dbReference type="Gene3D" id="3.30.420.40">
    <property type="match status" value="2"/>
</dbReference>